<dbReference type="Pfam" id="PF00561">
    <property type="entry name" value="Abhydrolase_1"/>
    <property type="match status" value="1"/>
</dbReference>
<dbReference type="GO" id="GO:0016787">
    <property type="term" value="F:hydrolase activity"/>
    <property type="evidence" value="ECO:0007669"/>
    <property type="project" value="UniProtKB-KW"/>
</dbReference>
<dbReference type="InterPro" id="IPR000073">
    <property type="entry name" value="AB_hydrolase_1"/>
</dbReference>
<proteinExistence type="predicted"/>
<evidence type="ECO:0000313" key="3">
    <source>
        <dbReference type="Proteomes" id="UP001379533"/>
    </source>
</evidence>
<evidence type="ECO:0000313" key="2">
    <source>
        <dbReference type="EMBL" id="WXA90152.1"/>
    </source>
</evidence>
<keyword evidence="2" id="KW-0378">Hydrolase</keyword>
<name>A0ABZ2JUK8_9BACT</name>
<feature type="domain" description="AB hydrolase-1" evidence="1">
    <location>
        <begin position="63"/>
        <end position="338"/>
    </location>
</feature>
<accession>A0ABZ2JUK8</accession>
<dbReference type="InterPro" id="IPR029058">
    <property type="entry name" value="AB_hydrolase_fold"/>
</dbReference>
<dbReference type="EMBL" id="CP089982">
    <property type="protein sequence ID" value="WXA90152.1"/>
    <property type="molecule type" value="Genomic_DNA"/>
</dbReference>
<dbReference type="PANTHER" id="PTHR43798:SF27">
    <property type="entry name" value="HYDROLASE ALPHA_BETA HYDROLASE FOLD FAMILY"/>
    <property type="match status" value="1"/>
</dbReference>
<dbReference type="InterPro" id="IPR050266">
    <property type="entry name" value="AB_hydrolase_sf"/>
</dbReference>
<reference evidence="2 3" key="1">
    <citation type="submission" date="2021-12" db="EMBL/GenBank/DDBJ databases">
        <title>Discovery of the Pendulisporaceae a myxobacterial family with distinct sporulation behavior and unique specialized metabolism.</title>
        <authorList>
            <person name="Garcia R."/>
            <person name="Popoff A."/>
            <person name="Bader C.D."/>
            <person name="Loehr J."/>
            <person name="Walesch S."/>
            <person name="Walt C."/>
            <person name="Boldt J."/>
            <person name="Bunk B."/>
            <person name="Haeckl F.J.F.P.J."/>
            <person name="Gunesch A.P."/>
            <person name="Birkelbach J."/>
            <person name="Nuebel U."/>
            <person name="Pietschmann T."/>
            <person name="Bach T."/>
            <person name="Mueller R."/>
        </authorList>
    </citation>
    <scope>NUCLEOTIDE SEQUENCE [LARGE SCALE GENOMIC DNA]</scope>
    <source>
        <strain evidence="2 3">MSr12523</strain>
    </source>
</reference>
<sequence length="356" mass="38769">MRYSAFAALFILSCTPPHAHERRADERVMRIERRDAMVQSDPGIMIAVREVVAVGGAAPRRVPVVLVHGAGGGGVSSFDSPVPGYSLAEDLARAGHAVTVLDVRGWERSTRPPELEAPANANPPAVPSAEAIRDIGAVVASVRAREHGPVALFGWATGGHWVGMYAATHPEAVSHIVLLNTIYGTPGAWSMRALLEDSEHPGEFARTLGAYNLRDTRSMLRTWDTTIPSADKTTWRDPQVAEAYASGAIASDPTSSQRTPPSVRLPNGPLRDSYQLAGGTKFWQAGDIRAATLIVRSELDHWSRPEDVTALQRELVHARRVETLQVPQATHFVFLDRPEHGRQQFVDALTRFLAKP</sequence>
<dbReference type="Gene3D" id="3.40.50.1820">
    <property type="entry name" value="alpha/beta hydrolase"/>
    <property type="match status" value="1"/>
</dbReference>
<dbReference type="RefSeq" id="WP_394840765.1">
    <property type="nucleotide sequence ID" value="NZ_CP089982.1"/>
</dbReference>
<dbReference type="SUPFAM" id="SSF53474">
    <property type="entry name" value="alpha/beta-Hydrolases"/>
    <property type="match status" value="1"/>
</dbReference>
<protein>
    <submittedName>
        <fullName evidence="2">Alpha/beta hydrolase</fullName>
    </submittedName>
</protein>
<dbReference type="Proteomes" id="UP001379533">
    <property type="component" value="Chromosome"/>
</dbReference>
<evidence type="ECO:0000259" key="1">
    <source>
        <dbReference type="Pfam" id="PF00561"/>
    </source>
</evidence>
<keyword evidence="3" id="KW-1185">Reference proteome</keyword>
<dbReference type="PANTHER" id="PTHR43798">
    <property type="entry name" value="MONOACYLGLYCEROL LIPASE"/>
    <property type="match status" value="1"/>
</dbReference>
<organism evidence="2 3">
    <name type="scientific">Pendulispora brunnea</name>
    <dbReference type="NCBI Taxonomy" id="2905690"/>
    <lineage>
        <taxon>Bacteria</taxon>
        <taxon>Pseudomonadati</taxon>
        <taxon>Myxococcota</taxon>
        <taxon>Myxococcia</taxon>
        <taxon>Myxococcales</taxon>
        <taxon>Sorangiineae</taxon>
        <taxon>Pendulisporaceae</taxon>
        <taxon>Pendulispora</taxon>
    </lineage>
</organism>
<gene>
    <name evidence="2" type="ORF">LZC95_27285</name>
</gene>